<dbReference type="PANTHER" id="PTHR40086">
    <property type="entry name" value="PHOSPHOTRANSFERASE YTMP-RELATED"/>
    <property type="match status" value="1"/>
</dbReference>
<feature type="region of interest" description="Disordered" evidence="1">
    <location>
        <begin position="1"/>
        <end position="23"/>
    </location>
</feature>
<evidence type="ECO:0000313" key="4">
    <source>
        <dbReference type="Proteomes" id="UP001161017"/>
    </source>
</evidence>
<accession>A0AA43QQR0</accession>
<proteinExistence type="predicted"/>
<evidence type="ECO:0000313" key="3">
    <source>
        <dbReference type="EMBL" id="MDI1489128.1"/>
    </source>
</evidence>
<evidence type="ECO:0000259" key="2">
    <source>
        <dbReference type="Pfam" id="PF01636"/>
    </source>
</evidence>
<evidence type="ECO:0000256" key="1">
    <source>
        <dbReference type="SAM" id="MobiDB-lite"/>
    </source>
</evidence>
<name>A0AA43QQR0_9LECA</name>
<dbReference type="AlphaFoldDB" id="A0AA43QQR0"/>
<dbReference type="PANTHER" id="PTHR40086:SF1">
    <property type="entry name" value="CELL CYCLE REGULATOR CCRZ"/>
    <property type="match status" value="1"/>
</dbReference>
<dbReference type="Gene3D" id="3.90.1200.10">
    <property type="match status" value="1"/>
</dbReference>
<dbReference type="EMBL" id="JAPUFD010000009">
    <property type="protein sequence ID" value="MDI1489128.1"/>
    <property type="molecule type" value="Genomic_DNA"/>
</dbReference>
<sequence length="315" mass="35121">MAENAISLPDQNEQSSTWPECPAPHPDNWTLAHKICTTQALVSQDEHVVIIHLTSGWSSNDVFKVSFPHRTYANKYIVKLPHEARSPSAKAECRDEALRTSWAHRHGLGPRMVTVDDESGGFAMECVEGTTLSSKLARQHLPPLMTLLRNMHRAPSVRWMQQYDPVAVVAGYLDQVKSQNTMSPEDIRLVDTVLQRTKTAVKGHPKTPCHNDFHCQNIMLTQTPSGGSELTAIDFENCGMGDPMWDVAYLTVNLGLQETPLALANLYGVNDFGCTRVRAYVLLAMCHCATWAAARGEAWRAHHKDVMVKLKKALE</sequence>
<feature type="compositionally biased region" description="Polar residues" evidence="1">
    <location>
        <begin position="9"/>
        <end position="18"/>
    </location>
</feature>
<dbReference type="Proteomes" id="UP001161017">
    <property type="component" value="Unassembled WGS sequence"/>
</dbReference>
<comment type="caution">
    <text evidence="3">The sequence shown here is derived from an EMBL/GenBank/DDBJ whole genome shotgun (WGS) entry which is preliminary data.</text>
</comment>
<keyword evidence="4" id="KW-1185">Reference proteome</keyword>
<protein>
    <recommendedName>
        <fullName evidence="2">Aminoglycoside phosphotransferase domain-containing protein</fullName>
    </recommendedName>
</protein>
<dbReference type="InterPro" id="IPR002575">
    <property type="entry name" value="Aminoglycoside_PTrfase"/>
</dbReference>
<dbReference type="SUPFAM" id="SSF56112">
    <property type="entry name" value="Protein kinase-like (PK-like)"/>
    <property type="match status" value="1"/>
</dbReference>
<feature type="domain" description="Aminoglycoside phosphotransferase" evidence="2">
    <location>
        <begin position="58"/>
        <end position="264"/>
    </location>
</feature>
<dbReference type="Pfam" id="PF01636">
    <property type="entry name" value="APH"/>
    <property type="match status" value="1"/>
</dbReference>
<gene>
    <name evidence="3" type="ORF">OHK93_008406</name>
</gene>
<dbReference type="InterPro" id="IPR052077">
    <property type="entry name" value="CcrZ_PhaseVar_Mediator"/>
</dbReference>
<dbReference type="InterPro" id="IPR011009">
    <property type="entry name" value="Kinase-like_dom_sf"/>
</dbReference>
<reference evidence="3" key="1">
    <citation type="journal article" date="2023" name="Genome Biol. Evol.">
        <title>First Whole Genome Sequence and Flow Cytometry Genome Size Data for the Lichen-Forming Fungus Ramalina farinacea (Ascomycota).</title>
        <authorList>
            <person name="Llewellyn T."/>
            <person name="Mian S."/>
            <person name="Hill R."/>
            <person name="Leitch I.J."/>
            <person name="Gaya E."/>
        </authorList>
    </citation>
    <scope>NUCLEOTIDE SEQUENCE</scope>
    <source>
        <strain evidence="3">LIQ254RAFAR</strain>
    </source>
</reference>
<organism evidence="3 4">
    <name type="scientific">Ramalina farinacea</name>
    <dbReference type="NCBI Taxonomy" id="258253"/>
    <lineage>
        <taxon>Eukaryota</taxon>
        <taxon>Fungi</taxon>
        <taxon>Dikarya</taxon>
        <taxon>Ascomycota</taxon>
        <taxon>Pezizomycotina</taxon>
        <taxon>Lecanoromycetes</taxon>
        <taxon>OSLEUM clade</taxon>
        <taxon>Lecanoromycetidae</taxon>
        <taxon>Lecanorales</taxon>
        <taxon>Lecanorineae</taxon>
        <taxon>Ramalinaceae</taxon>
        <taxon>Ramalina</taxon>
    </lineage>
</organism>